<keyword evidence="1" id="KW-0805">Transcription regulation</keyword>
<dbReference type="Pfam" id="PF00440">
    <property type="entry name" value="TetR_N"/>
    <property type="match status" value="1"/>
</dbReference>
<dbReference type="InterPro" id="IPR036271">
    <property type="entry name" value="Tet_transcr_reg_TetR-rel_C_sf"/>
</dbReference>
<dbReference type="PROSITE" id="PS50977">
    <property type="entry name" value="HTH_TETR_2"/>
    <property type="match status" value="1"/>
</dbReference>
<dbReference type="GO" id="GO:0003700">
    <property type="term" value="F:DNA-binding transcription factor activity"/>
    <property type="evidence" value="ECO:0007669"/>
    <property type="project" value="TreeGrafter"/>
</dbReference>
<sequence length="191" mass="21326">MDAAIELFAERGYEQTSVAEIGLRAGYSRAMVRERYGSKEALLNALIKSQYEDRLMAPTAEGATALEGIFERIDRLESLRARDARLLRALYVLEFEAVGPVPALRPHIAGWFAWVQSNTVKALLQGQSDGSVKATIDVDDEAEQFVLTAIGIAYRWSLEGDAFDHAEALARWKSRLRRHCGTTRRARRASA</sequence>
<dbReference type="PANTHER" id="PTHR30055:SF238">
    <property type="entry name" value="MYCOFACTOCIN BIOSYNTHESIS TRANSCRIPTIONAL REGULATOR MFTR-RELATED"/>
    <property type="match status" value="1"/>
</dbReference>
<evidence type="ECO:0000256" key="1">
    <source>
        <dbReference type="ARBA" id="ARBA00023015"/>
    </source>
</evidence>
<organism evidence="6 7">
    <name type="scientific">Mycobacterium gordonae</name>
    <dbReference type="NCBI Taxonomy" id="1778"/>
    <lineage>
        <taxon>Bacteria</taxon>
        <taxon>Bacillati</taxon>
        <taxon>Actinomycetota</taxon>
        <taxon>Actinomycetes</taxon>
        <taxon>Mycobacteriales</taxon>
        <taxon>Mycobacteriaceae</taxon>
        <taxon>Mycobacterium</taxon>
    </lineage>
</organism>
<reference evidence="6 7" key="1">
    <citation type="submission" date="2016-01" db="EMBL/GenBank/DDBJ databases">
        <title>The new phylogeny of the genus Mycobacterium.</title>
        <authorList>
            <person name="Tarcisio F."/>
            <person name="Conor M."/>
            <person name="Antonella G."/>
            <person name="Elisabetta G."/>
            <person name="Giulia F.S."/>
            <person name="Sara T."/>
            <person name="Anna F."/>
            <person name="Clotilde B."/>
            <person name="Roberto B."/>
            <person name="Veronica D.S."/>
            <person name="Fabio R."/>
            <person name="Monica P."/>
            <person name="Olivier J."/>
            <person name="Enrico T."/>
            <person name="Nicola S."/>
        </authorList>
    </citation>
    <scope>NUCLEOTIDE SEQUENCE [LARGE SCALE GENOMIC DNA]</scope>
    <source>
        <strain evidence="6 7">DSM 44160</strain>
    </source>
</reference>
<dbReference type="AlphaFoldDB" id="A0A1X1X6P4"/>
<protein>
    <recommendedName>
        <fullName evidence="5">HTH tetR-type domain-containing protein</fullName>
    </recommendedName>
</protein>
<dbReference type="PANTHER" id="PTHR30055">
    <property type="entry name" value="HTH-TYPE TRANSCRIPTIONAL REGULATOR RUTR"/>
    <property type="match status" value="1"/>
</dbReference>
<feature type="DNA-binding region" description="H-T-H motif" evidence="4">
    <location>
        <begin position="17"/>
        <end position="36"/>
    </location>
</feature>
<dbReference type="EMBL" id="LQOY01000032">
    <property type="protein sequence ID" value="ORV94343.1"/>
    <property type="molecule type" value="Genomic_DNA"/>
</dbReference>
<dbReference type="InterPro" id="IPR001647">
    <property type="entry name" value="HTH_TetR"/>
</dbReference>
<gene>
    <name evidence="6" type="ORF">AWC08_16820</name>
</gene>
<evidence type="ECO:0000256" key="2">
    <source>
        <dbReference type="ARBA" id="ARBA00023125"/>
    </source>
</evidence>
<keyword evidence="2 4" id="KW-0238">DNA-binding</keyword>
<evidence type="ECO:0000256" key="4">
    <source>
        <dbReference type="PROSITE-ProRule" id="PRU00335"/>
    </source>
</evidence>
<comment type="caution">
    <text evidence="6">The sequence shown here is derived from an EMBL/GenBank/DDBJ whole genome shotgun (WGS) entry which is preliminary data.</text>
</comment>
<accession>A0A1X1X6P4</accession>
<proteinExistence type="predicted"/>
<evidence type="ECO:0000256" key="3">
    <source>
        <dbReference type="ARBA" id="ARBA00023163"/>
    </source>
</evidence>
<name>A0A1X1X6P4_MYCGO</name>
<evidence type="ECO:0000313" key="7">
    <source>
        <dbReference type="Proteomes" id="UP000193928"/>
    </source>
</evidence>
<dbReference type="GO" id="GO:0000976">
    <property type="term" value="F:transcription cis-regulatory region binding"/>
    <property type="evidence" value="ECO:0007669"/>
    <property type="project" value="TreeGrafter"/>
</dbReference>
<feature type="domain" description="HTH tetR-type" evidence="5">
    <location>
        <begin position="1"/>
        <end position="54"/>
    </location>
</feature>
<dbReference type="SUPFAM" id="SSF48498">
    <property type="entry name" value="Tetracyclin repressor-like, C-terminal domain"/>
    <property type="match status" value="1"/>
</dbReference>
<dbReference type="InterPro" id="IPR009057">
    <property type="entry name" value="Homeodomain-like_sf"/>
</dbReference>
<dbReference type="InterPro" id="IPR050109">
    <property type="entry name" value="HTH-type_TetR-like_transc_reg"/>
</dbReference>
<dbReference type="Gene3D" id="1.10.357.10">
    <property type="entry name" value="Tetracycline Repressor, domain 2"/>
    <property type="match status" value="1"/>
</dbReference>
<evidence type="ECO:0000313" key="6">
    <source>
        <dbReference type="EMBL" id="ORV94343.1"/>
    </source>
</evidence>
<dbReference type="Proteomes" id="UP000193928">
    <property type="component" value="Unassembled WGS sequence"/>
</dbReference>
<keyword evidence="3" id="KW-0804">Transcription</keyword>
<dbReference type="SUPFAM" id="SSF46689">
    <property type="entry name" value="Homeodomain-like"/>
    <property type="match status" value="1"/>
</dbReference>
<keyword evidence="7" id="KW-1185">Reference proteome</keyword>
<evidence type="ECO:0000259" key="5">
    <source>
        <dbReference type="PROSITE" id="PS50977"/>
    </source>
</evidence>